<evidence type="ECO:0000256" key="3">
    <source>
        <dbReference type="ARBA" id="ARBA00023134"/>
    </source>
</evidence>
<sequence length="225" mass="25122">MGQALCPLFKNSEVKVLYIGLDAAGKTTLLYKLKLDEVVTTIPTIGFNVEEIEHNGVTISTWDVGSRDKMRPLWRHYYDMVDAIVFLIDSKDRERLDEAVDELMLVVPDAEERTQPILVLANKQDIDGVMSPDEIREAINAKQKHIHTPLEVFPTSALTGDGVDPALDWLLSQLTTKLARKTIFSPFTEALYDTVQYPASALKSSLRTVTGFFTTTTDNSEDNSG</sequence>
<proteinExistence type="inferred from homology"/>
<feature type="binding site" evidence="5">
    <location>
        <position position="27"/>
    </location>
    <ligand>
        <name>Mg(2+)</name>
        <dbReference type="ChEBI" id="CHEBI:18420"/>
    </ligand>
</feature>
<dbReference type="InterPro" id="IPR006689">
    <property type="entry name" value="Small_GTPase_ARF/SAR"/>
</dbReference>
<feature type="binding site" evidence="5">
    <location>
        <position position="44"/>
    </location>
    <ligand>
        <name>Mg(2+)</name>
        <dbReference type="ChEBI" id="CHEBI:18420"/>
    </ligand>
</feature>
<evidence type="ECO:0000256" key="1">
    <source>
        <dbReference type="ARBA" id="ARBA00010290"/>
    </source>
</evidence>
<dbReference type="GO" id="GO:0030010">
    <property type="term" value="P:establishment of cell polarity"/>
    <property type="evidence" value="ECO:0007669"/>
    <property type="project" value="UniProtKB-ARBA"/>
</dbReference>
<evidence type="ECO:0000256" key="4">
    <source>
        <dbReference type="PIRSR" id="PIRSR606689-1"/>
    </source>
</evidence>
<dbReference type="PANTHER" id="PTHR11711">
    <property type="entry name" value="ADP RIBOSYLATION FACTOR-RELATED"/>
    <property type="match status" value="1"/>
</dbReference>
<evidence type="ECO:0000313" key="6">
    <source>
        <dbReference type="EMBL" id="KAK7479308.1"/>
    </source>
</evidence>
<comment type="similarity">
    <text evidence="1">Belongs to the small GTPase superfamily. Arf family.</text>
</comment>
<dbReference type="CDD" id="cd00878">
    <property type="entry name" value="Arf_Arl"/>
    <property type="match status" value="1"/>
</dbReference>
<dbReference type="InterPro" id="IPR024156">
    <property type="entry name" value="Small_GTPase_ARF"/>
</dbReference>
<keyword evidence="5" id="KW-0479">Metal-binding</keyword>
<dbReference type="PROSITE" id="PS51422">
    <property type="entry name" value="SAR1"/>
    <property type="match status" value="1"/>
</dbReference>
<reference evidence="6 7" key="1">
    <citation type="journal article" date="2023" name="Sci. Data">
        <title>Genome assembly of the Korean intertidal mud-creeper Batillaria attramentaria.</title>
        <authorList>
            <person name="Patra A.K."/>
            <person name="Ho P.T."/>
            <person name="Jun S."/>
            <person name="Lee S.J."/>
            <person name="Kim Y."/>
            <person name="Won Y.J."/>
        </authorList>
    </citation>
    <scope>NUCLEOTIDE SEQUENCE [LARGE SCALE GENOMIC DNA]</scope>
    <source>
        <strain evidence="6">Wonlab-2016</strain>
    </source>
</reference>
<accession>A0ABD0JXS9</accession>
<dbReference type="Gene3D" id="3.40.50.300">
    <property type="entry name" value="P-loop containing nucleotide triphosphate hydrolases"/>
    <property type="match status" value="1"/>
</dbReference>
<dbReference type="AlphaFoldDB" id="A0ABD0JXS9"/>
<dbReference type="SMART" id="SM00177">
    <property type="entry name" value="ARF"/>
    <property type="match status" value="1"/>
</dbReference>
<feature type="binding site" evidence="4">
    <location>
        <begin position="122"/>
        <end position="125"/>
    </location>
    <ligand>
        <name>GTP</name>
        <dbReference type="ChEBI" id="CHEBI:37565"/>
    </ligand>
</feature>
<evidence type="ECO:0000313" key="7">
    <source>
        <dbReference type="Proteomes" id="UP001519460"/>
    </source>
</evidence>
<dbReference type="GO" id="GO:0005525">
    <property type="term" value="F:GTP binding"/>
    <property type="evidence" value="ECO:0007669"/>
    <property type="project" value="UniProtKB-KW"/>
</dbReference>
<name>A0ABD0JXS9_9CAEN</name>
<keyword evidence="3 4" id="KW-0342">GTP-binding</keyword>
<dbReference type="SMART" id="SM00175">
    <property type="entry name" value="RAB"/>
    <property type="match status" value="1"/>
</dbReference>
<dbReference type="Pfam" id="PF00025">
    <property type="entry name" value="Arf"/>
    <property type="match status" value="1"/>
</dbReference>
<dbReference type="NCBIfam" id="TIGR00231">
    <property type="entry name" value="small_GTP"/>
    <property type="match status" value="1"/>
</dbReference>
<dbReference type="PROSITE" id="PS51417">
    <property type="entry name" value="ARF"/>
    <property type="match status" value="1"/>
</dbReference>
<keyword evidence="5" id="KW-0460">Magnesium</keyword>
<comment type="caution">
    <text evidence="6">The sequence shown here is derived from an EMBL/GenBank/DDBJ whole genome shotgun (WGS) entry which is preliminary data.</text>
</comment>
<dbReference type="SMART" id="SM00178">
    <property type="entry name" value="SAR"/>
    <property type="match status" value="1"/>
</dbReference>
<keyword evidence="2 4" id="KW-0547">Nucleotide-binding</keyword>
<evidence type="ECO:0000256" key="2">
    <source>
        <dbReference type="ARBA" id="ARBA00022741"/>
    </source>
</evidence>
<keyword evidence="7" id="KW-1185">Reference proteome</keyword>
<organism evidence="6 7">
    <name type="scientific">Batillaria attramentaria</name>
    <dbReference type="NCBI Taxonomy" id="370345"/>
    <lineage>
        <taxon>Eukaryota</taxon>
        <taxon>Metazoa</taxon>
        <taxon>Spiralia</taxon>
        <taxon>Lophotrochozoa</taxon>
        <taxon>Mollusca</taxon>
        <taxon>Gastropoda</taxon>
        <taxon>Caenogastropoda</taxon>
        <taxon>Sorbeoconcha</taxon>
        <taxon>Cerithioidea</taxon>
        <taxon>Batillariidae</taxon>
        <taxon>Batillaria</taxon>
    </lineage>
</organism>
<dbReference type="InterPro" id="IPR027417">
    <property type="entry name" value="P-loop_NTPase"/>
</dbReference>
<protein>
    <recommendedName>
        <fullName evidence="8">ADP-ribosylation factor</fullName>
    </recommendedName>
</protein>
<dbReference type="FunFam" id="3.40.50.300:FF:000412">
    <property type="entry name" value="ADP-ribosylation factor 1"/>
    <property type="match status" value="1"/>
</dbReference>
<dbReference type="InterPro" id="IPR005225">
    <property type="entry name" value="Small_GTP-bd"/>
</dbReference>
<dbReference type="PRINTS" id="PR00328">
    <property type="entry name" value="SAR1GTPBP"/>
</dbReference>
<dbReference type="EMBL" id="JACVVK020000306">
    <property type="protein sequence ID" value="KAK7479308.1"/>
    <property type="molecule type" value="Genomic_DNA"/>
</dbReference>
<feature type="binding site" evidence="4">
    <location>
        <begin position="20"/>
        <end position="27"/>
    </location>
    <ligand>
        <name>GTP</name>
        <dbReference type="ChEBI" id="CHEBI:37565"/>
    </ligand>
</feature>
<gene>
    <name evidence="6" type="ORF">BaRGS_00029478</name>
</gene>
<evidence type="ECO:0000256" key="5">
    <source>
        <dbReference type="PIRSR" id="PIRSR606689-2"/>
    </source>
</evidence>
<dbReference type="SUPFAM" id="SSF52540">
    <property type="entry name" value="P-loop containing nucleoside triphosphate hydrolases"/>
    <property type="match status" value="1"/>
</dbReference>
<dbReference type="Proteomes" id="UP001519460">
    <property type="component" value="Unassembled WGS sequence"/>
</dbReference>
<evidence type="ECO:0008006" key="8">
    <source>
        <dbReference type="Google" id="ProtNLM"/>
    </source>
</evidence>